<evidence type="ECO:0000313" key="2">
    <source>
        <dbReference type="Proteomes" id="UP000516160"/>
    </source>
</evidence>
<dbReference type="KEGG" id="acae:HYG86_01375"/>
<organism evidence="1 2">
    <name type="scientific">Alkalicella caledoniensis</name>
    <dbReference type="NCBI Taxonomy" id="2731377"/>
    <lineage>
        <taxon>Bacteria</taxon>
        <taxon>Bacillati</taxon>
        <taxon>Bacillota</taxon>
        <taxon>Clostridia</taxon>
        <taxon>Eubacteriales</taxon>
        <taxon>Proteinivoracaceae</taxon>
        <taxon>Alkalicella</taxon>
    </lineage>
</organism>
<reference evidence="1 2" key="1">
    <citation type="submission" date="2020-07" db="EMBL/GenBank/DDBJ databases">
        <title>Alkalicella. sp. LB2 genome.</title>
        <authorList>
            <person name="Postec A."/>
            <person name="Quemeneur M."/>
        </authorList>
    </citation>
    <scope>NUCLEOTIDE SEQUENCE [LARGE SCALE GENOMIC DNA]</scope>
    <source>
        <strain evidence="1 2">LB2</strain>
    </source>
</reference>
<name>A0A7G9W499_ALKCA</name>
<dbReference type="EMBL" id="CP058559">
    <property type="protein sequence ID" value="QNO13511.1"/>
    <property type="molecule type" value="Genomic_DNA"/>
</dbReference>
<proteinExistence type="predicted"/>
<evidence type="ECO:0000313" key="1">
    <source>
        <dbReference type="EMBL" id="QNO13511.1"/>
    </source>
</evidence>
<gene>
    <name evidence="1" type="ORF">HYG86_01375</name>
</gene>
<protein>
    <submittedName>
        <fullName evidence="1">Uncharacterized protein</fullName>
    </submittedName>
</protein>
<dbReference type="AlphaFoldDB" id="A0A7G9W499"/>
<dbReference type="RefSeq" id="WP_213167180.1">
    <property type="nucleotide sequence ID" value="NZ_CP058559.1"/>
</dbReference>
<accession>A0A7G9W499</accession>
<dbReference type="Proteomes" id="UP000516160">
    <property type="component" value="Chromosome"/>
</dbReference>
<keyword evidence="2" id="KW-1185">Reference proteome</keyword>
<sequence>MAALRTLAGKDGTSAAGVIFSSQLKTQLTRKAVAYSVASGIARLAQIGLTVMLWAANPGGALANYLDLRDSNPGNGSKKNNITKITEGINVPFFCWHKHIYLV</sequence>